<dbReference type="AlphaFoldDB" id="A0A392TM24"/>
<name>A0A392TM24_9FABA</name>
<evidence type="ECO:0000313" key="1">
    <source>
        <dbReference type="EMBL" id="MCI61186.1"/>
    </source>
</evidence>
<sequence>MVLFLREEFLSCNPSVINVGFSPQEVSASPEK</sequence>
<organism evidence="1 2">
    <name type="scientific">Trifolium medium</name>
    <dbReference type="NCBI Taxonomy" id="97028"/>
    <lineage>
        <taxon>Eukaryota</taxon>
        <taxon>Viridiplantae</taxon>
        <taxon>Streptophyta</taxon>
        <taxon>Embryophyta</taxon>
        <taxon>Tracheophyta</taxon>
        <taxon>Spermatophyta</taxon>
        <taxon>Magnoliopsida</taxon>
        <taxon>eudicotyledons</taxon>
        <taxon>Gunneridae</taxon>
        <taxon>Pentapetalae</taxon>
        <taxon>rosids</taxon>
        <taxon>fabids</taxon>
        <taxon>Fabales</taxon>
        <taxon>Fabaceae</taxon>
        <taxon>Papilionoideae</taxon>
        <taxon>50 kb inversion clade</taxon>
        <taxon>NPAAA clade</taxon>
        <taxon>Hologalegina</taxon>
        <taxon>IRL clade</taxon>
        <taxon>Trifolieae</taxon>
        <taxon>Trifolium</taxon>
    </lineage>
</organism>
<proteinExistence type="predicted"/>
<comment type="caution">
    <text evidence="1">The sequence shown here is derived from an EMBL/GenBank/DDBJ whole genome shotgun (WGS) entry which is preliminary data.</text>
</comment>
<feature type="non-terminal residue" evidence="1">
    <location>
        <position position="32"/>
    </location>
</feature>
<evidence type="ECO:0000313" key="2">
    <source>
        <dbReference type="Proteomes" id="UP000265520"/>
    </source>
</evidence>
<reference evidence="1 2" key="1">
    <citation type="journal article" date="2018" name="Front. Plant Sci.">
        <title>Red Clover (Trifolium pratense) and Zigzag Clover (T. medium) - A Picture of Genomic Similarities and Differences.</title>
        <authorList>
            <person name="Dluhosova J."/>
            <person name="Istvanek J."/>
            <person name="Nedelnik J."/>
            <person name="Repkova J."/>
        </authorList>
    </citation>
    <scope>NUCLEOTIDE SEQUENCE [LARGE SCALE GENOMIC DNA]</scope>
    <source>
        <strain evidence="2">cv. 10/8</strain>
        <tissue evidence="1">Leaf</tissue>
    </source>
</reference>
<keyword evidence="2" id="KW-1185">Reference proteome</keyword>
<dbReference type="EMBL" id="LXQA010595081">
    <property type="protein sequence ID" value="MCI61186.1"/>
    <property type="molecule type" value="Genomic_DNA"/>
</dbReference>
<dbReference type="Proteomes" id="UP000265520">
    <property type="component" value="Unassembled WGS sequence"/>
</dbReference>
<accession>A0A392TM24</accession>
<protein>
    <submittedName>
        <fullName evidence="1">Uncharacterized protein</fullName>
    </submittedName>
</protein>